<dbReference type="PROSITE" id="PS01182">
    <property type="entry name" value="GLYCOSYL_HYDROL_F35"/>
    <property type="match status" value="1"/>
</dbReference>
<proteinExistence type="inferred from homology"/>
<evidence type="ECO:0000256" key="3">
    <source>
        <dbReference type="ARBA" id="ARBA00012756"/>
    </source>
</evidence>
<reference evidence="9 10" key="1">
    <citation type="journal article" date="2021" name="Nat. Plants">
        <title>The Taxus genome provides insights into paclitaxel biosynthesis.</title>
        <authorList>
            <person name="Xiong X."/>
            <person name="Gou J."/>
            <person name="Liao Q."/>
            <person name="Li Y."/>
            <person name="Zhou Q."/>
            <person name="Bi G."/>
            <person name="Li C."/>
            <person name="Du R."/>
            <person name="Wang X."/>
            <person name="Sun T."/>
            <person name="Guo L."/>
            <person name="Liang H."/>
            <person name="Lu P."/>
            <person name="Wu Y."/>
            <person name="Zhang Z."/>
            <person name="Ro D.K."/>
            <person name="Shang Y."/>
            <person name="Huang S."/>
            <person name="Yan J."/>
        </authorList>
    </citation>
    <scope>NUCLEOTIDE SEQUENCE [LARGE SCALE GENOMIC DNA]</scope>
    <source>
        <strain evidence="9">Ta-2019</strain>
    </source>
</reference>
<keyword evidence="4" id="KW-0378">Hydrolase</keyword>
<feature type="region of interest" description="Disordered" evidence="6">
    <location>
        <begin position="34"/>
        <end position="56"/>
    </location>
</feature>
<evidence type="ECO:0000256" key="1">
    <source>
        <dbReference type="ARBA" id="ARBA00001412"/>
    </source>
</evidence>
<organism evidence="9 10">
    <name type="scientific">Taxus chinensis</name>
    <name type="common">Chinese yew</name>
    <name type="synonym">Taxus wallichiana var. chinensis</name>
    <dbReference type="NCBI Taxonomy" id="29808"/>
    <lineage>
        <taxon>Eukaryota</taxon>
        <taxon>Viridiplantae</taxon>
        <taxon>Streptophyta</taxon>
        <taxon>Embryophyta</taxon>
        <taxon>Tracheophyta</taxon>
        <taxon>Spermatophyta</taxon>
        <taxon>Pinopsida</taxon>
        <taxon>Pinidae</taxon>
        <taxon>Conifers II</taxon>
        <taxon>Cupressales</taxon>
        <taxon>Taxaceae</taxon>
        <taxon>Taxus</taxon>
    </lineage>
</organism>
<dbReference type="InterPro" id="IPR017853">
    <property type="entry name" value="GH"/>
</dbReference>
<dbReference type="InterPro" id="IPR001944">
    <property type="entry name" value="Glycoside_Hdrlase_35"/>
</dbReference>
<feature type="domain" description="Lipin N-terminal" evidence="8">
    <location>
        <begin position="2"/>
        <end position="44"/>
    </location>
</feature>
<accession>A0AA38H0N2</accession>
<dbReference type="InterPro" id="IPR031330">
    <property type="entry name" value="Gly_Hdrlase_35_cat"/>
</dbReference>
<keyword evidence="10" id="KW-1185">Reference proteome</keyword>
<feature type="non-terminal residue" evidence="9">
    <location>
        <position position="357"/>
    </location>
</feature>
<dbReference type="Pfam" id="PF04571">
    <property type="entry name" value="Lipin_N"/>
    <property type="match status" value="1"/>
</dbReference>
<dbReference type="GO" id="GO:0005975">
    <property type="term" value="P:carbohydrate metabolic process"/>
    <property type="evidence" value="ECO:0007669"/>
    <property type="project" value="InterPro"/>
</dbReference>
<evidence type="ECO:0000256" key="4">
    <source>
        <dbReference type="ARBA" id="ARBA00022801"/>
    </source>
</evidence>
<dbReference type="PANTHER" id="PTHR23421">
    <property type="entry name" value="BETA-GALACTOSIDASE RELATED"/>
    <property type="match status" value="1"/>
</dbReference>
<dbReference type="InterPro" id="IPR007651">
    <property type="entry name" value="Lipin_N"/>
</dbReference>
<dbReference type="Pfam" id="PF01301">
    <property type="entry name" value="Glyco_hydro_35"/>
    <property type="match status" value="1"/>
</dbReference>
<dbReference type="PRINTS" id="PR00742">
    <property type="entry name" value="GLHYDRLASE35"/>
</dbReference>
<dbReference type="GO" id="GO:0004565">
    <property type="term" value="F:beta-galactosidase activity"/>
    <property type="evidence" value="ECO:0007669"/>
    <property type="project" value="UniProtKB-EC"/>
</dbReference>
<evidence type="ECO:0000313" key="10">
    <source>
        <dbReference type="Proteomes" id="UP000824469"/>
    </source>
</evidence>
<sequence length="357" mass="40208">MSREKIVNVVVNGVEVDFHMYFLDNGQGYFLRKEDSDEEDRSSHASEDEAVVKSRRKSFKSTASRVGIEEHGNISIGGYEDDEMEEEKIRTSLDVGGISMVSQSNGEILISFAGHGYKLPDKQQFKKGLQNGFPKSSPTHENENHVKEPNLEMTLENRINSIVPLEGGFANENEIQKESVNKEGSLLSVVITWNLRPILRIIPENLMIAASNQRCFYMGERIHFRYAGIYNFHIVFPLKLLKEVGIDVQTEMERFTRKIVDMMKQEQLFASQGGPIILSQIENEYGNIAGPYGEAGKRYVKWAASMAVGLGTGVPWMMCQQADAPVSVINTCNGFYCDAFTPNSPNKPKMWTENWSG</sequence>
<dbReference type="EC" id="3.2.1.23" evidence="3"/>
<feature type="compositionally biased region" description="Basic and acidic residues" evidence="6">
    <location>
        <begin position="34"/>
        <end position="52"/>
    </location>
</feature>
<evidence type="ECO:0000256" key="2">
    <source>
        <dbReference type="ARBA" id="ARBA00009809"/>
    </source>
</evidence>
<comment type="similarity">
    <text evidence="2">Belongs to the glycosyl hydrolase 35 family.</text>
</comment>
<feature type="domain" description="Glycoside hydrolase 35 catalytic" evidence="7">
    <location>
        <begin position="250"/>
        <end position="357"/>
    </location>
</feature>
<comment type="caution">
    <text evidence="9">The sequence shown here is derived from an EMBL/GenBank/DDBJ whole genome shotgun (WGS) entry which is preliminary data.</text>
</comment>
<evidence type="ECO:0000259" key="8">
    <source>
        <dbReference type="Pfam" id="PF04571"/>
    </source>
</evidence>
<keyword evidence="5" id="KW-0326">Glycosidase</keyword>
<protein>
    <recommendedName>
        <fullName evidence="3">beta-galactosidase</fullName>
        <ecNumber evidence="3">3.2.1.23</ecNumber>
    </recommendedName>
</protein>
<dbReference type="EMBL" id="JAHRHJ020000001">
    <property type="protein sequence ID" value="KAH9330090.1"/>
    <property type="molecule type" value="Genomic_DNA"/>
</dbReference>
<evidence type="ECO:0000256" key="6">
    <source>
        <dbReference type="SAM" id="MobiDB-lite"/>
    </source>
</evidence>
<comment type="catalytic activity">
    <reaction evidence="1">
        <text>Hydrolysis of terminal non-reducing beta-D-galactose residues in beta-D-galactosides.</text>
        <dbReference type="EC" id="3.2.1.23"/>
    </reaction>
</comment>
<dbReference type="Gene3D" id="3.20.20.80">
    <property type="entry name" value="Glycosidases"/>
    <property type="match status" value="1"/>
</dbReference>
<name>A0AA38H0N2_TAXCH</name>
<dbReference type="InterPro" id="IPR019801">
    <property type="entry name" value="Glyco_hydro_35_CS"/>
</dbReference>
<evidence type="ECO:0000313" key="9">
    <source>
        <dbReference type="EMBL" id="KAH9330090.1"/>
    </source>
</evidence>
<evidence type="ECO:0000256" key="5">
    <source>
        <dbReference type="ARBA" id="ARBA00023295"/>
    </source>
</evidence>
<dbReference type="Proteomes" id="UP000824469">
    <property type="component" value="Unassembled WGS sequence"/>
</dbReference>
<dbReference type="SUPFAM" id="SSF51445">
    <property type="entry name" value="(Trans)glycosidases"/>
    <property type="match status" value="1"/>
</dbReference>
<dbReference type="AlphaFoldDB" id="A0AA38H0N2"/>
<evidence type="ECO:0000259" key="7">
    <source>
        <dbReference type="Pfam" id="PF01301"/>
    </source>
</evidence>
<gene>
    <name evidence="9" type="ORF">KI387_002198</name>
</gene>